<dbReference type="InterPro" id="IPR036754">
    <property type="entry name" value="YbaK/aa-tRNA-synt-asso_dom_sf"/>
</dbReference>
<dbReference type="GO" id="GO:0002161">
    <property type="term" value="F:aminoacyl-tRNA deacylase activity"/>
    <property type="evidence" value="ECO:0007669"/>
    <property type="project" value="InterPro"/>
</dbReference>
<dbReference type="SUPFAM" id="SSF55826">
    <property type="entry name" value="YbaK/ProRS associated domain"/>
    <property type="match status" value="1"/>
</dbReference>
<dbReference type="Gene3D" id="3.90.960.10">
    <property type="entry name" value="YbaK/aminoacyl-tRNA synthetase-associated domain"/>
    <property type="match status" value="1"/>
</dbReference>
<name>A0AA37DFW6_9FIRM</name>
<dbReference type="InterPro" id="IPR007214">
    <property type="entry name" value="YbaK/aa-tRNA-synth-assoc-dom"/>
</dbReference>
<dbReference type="AlphaFoldDB" id="A0AA37DFW6"/>
<evidence type="ECO:0000256" key="1">
    <source>
        <dbReference type="ARBA" id="ARBA00010201"/>
    </source>
</evidence>
<proteinExistence type="inferred from homology"/>
<evidence type="ECO:0000259" key="2">
    <source>
        <dbReference type="Pfam" id="PF04073"/>
    </source>
</evidence>
<dbReference type="InterPro" id="IPR040285">
    <property type="entry name" value="ProX/PRXD1"/>
</dbReference>
<protein>
    <recommendedName>
        <fullName evidence="2">YbaK/aminoacyl-tRNA synthetase-associated domain-containing protein</fullName>
    </recommendedName>
</protein>
<evidence type="ECO:0000313" key="3">
    <source>
        <dbReference type="EMBL" id="EHO16225.1"/>
    </source>
</evidence>
<keyword evidence="4" id="KW-1185">Reference proteome</keyword>
<dbReference type="GeneID" id="86941279"/>
<organism evidence="3 4">
    <name type="scientific">Stomatobaculum longum</name>
    <dbReference type="NCBI Taxonomy" id="796942"/>
    <lineage>
        <taxon>Bacteria</taxon>
        <taxon>Bacillati</taxon>
        <taxon>Bacillota</taxon>
        <taxon>Clostridia</taxon>
        <taxon>Lachnospirales</taxon>
        <taxon>Lachnospiraceae</taxon>
        <taxon>Stomatobaculum</taxon>
    </lineage>
</organism>
<dbReference type="Proteomes" id="UP000018466">
    <property type="component" value="Unassembled WGS sequence"/>
</dbReference>
<reference evidence="3 4" key="1">
    <citation type="submission" date="2011-10" db="EMBL/GenBank/DDBJ databases">
        <title>The Genome Sequence of Lachnospiraceae bacterium ACC2.</title>
        <authorList>
            <consortium name="The Broad Institute Genome Sequencing Platform"/>
            <person name="Earl A."/>
            <person name="Ward D."/>
            <person name="Feldgarden M."/>
            <person name="Gevers D."/>
            <person name="Sizova M."/>
            <person name="Hazen A."/>
            <person name="Epstein S."/>
            <person name="Young S.K."/>
            <person name="Zeng Q."/>
            <person name="Gargeya S."/>
            <person name="Fitzgerald M."/>
            <person name="Haas B."/>
            <person name="Abouelleil A."/>
            <person name="Alvarado L."/>
            <person name="Arachchi H.M."/>
            <person name="Berlin A."/>
            <person name="Brown A."/>
            <person name="Chapman S.B."/>
            <person name="Chen Z."/>
            <person name="Dunbar C."/>
            <person name="Freedman E."/>
            <person name="Gearin G."/>
            <person name="Goldberg J."/>
            <person name="Griggs A."/>
            <person name="Gujja S."/>
            <person name="Heiman D."/>
            <person name="Howarth C."/>
            <person name="Larson L."/>
            <person name="Lui A."/>
            <person name="MacDonald P.J.P."/>
            <person name="Montmayeur A."/>
            <person name="Murphy C."/>
            <person name="Neiman D."/>
            <person name="Pearson M."/>
            <person name="Priest M."/>
            <person name="Roberts A."/>
            <person name="Saif S."/>
            <person name="Shea T."/>
            <person name="Shenoy N."/>
            <person name="Sisk P."/>
            <person name="Stolte C."/>
            <person name="Sykes S."/>
            <person name="Wortman J."/>
            <person name="Nusbaum C."/>
            <person name="Birren B."/>
        </authorList>
    </citation>
    <scope>NUCLEOTIDE SEQUENCE [LARGE SCALE GENOMIC DNA]</scope>
    <source>
        <strain evidence="3 4">ACC2</strain>
    </source>
</reference>
<comment type="similarity">
    <text evidence="1">Belongs to the PRORSD1 family.</text>
</comment>
<dbReference type="RefSeq" id="WP_009533378.1">
    <property type="nucleotide sequence ID" value="NZ_JH590863.1"/>
</dbReference>
<comment type="caution">
    <text evidence="3">The sequence shown here is derived from an EMBL/GenBank/DDBJ whole genome shotgun (WGS) entry which is preliminary data.</text>
</comment>
<dbReference type="PANTHER" id="PTHR31423:SF3">
    <property type="entry name" value="PROLYL-TRNA SYNTHETASE ASSOCIATED DOMAIN-CONTAINING PROTEIN 1-RELATED"/>
    <property type="match status" value="1"/>
</dbReference>
<dbReference type="PANTHER" id="PTHR31423">
    <property type="entry name" value="YBAK DOMAIN-CONTAINING PROTEIN"/>
    <property type="match status" value="1"/>
</dbReference>
<accession>A0AA37DFW6</accession>
<feature type="domain" description="YbaK/aminoacyl-tRNA synthetase-associated" evidence="2">
    <location>
        <begin position="37"/>
        <end position="160"/>
    </location>
</feature>
<dbReference type="Pfam" id="PF04073">
    <property type="entry name" value="tRNA_edit"/>
    <property type="match status" value="1"/>
</dbReference>
<sequence length="180" mass="20539">MHVEHGRPKDCADRTARELAVYDLLDRLDIPYVRVDHAPAETMEVCADIDTVLNCRICKNLFLCNRQQSAFYLLMMPGDKPFKTKELSAQIGSARLSFAPPEKMIEYLGLYPGSVSVMGLMNDSEHRVQLLVDQDLFRDEYIGCHPCVNTSSLKLRRTDIFETFLTAVKHNYLSVELHGE</sequence>
<evidence type="ECO:0000313" key="4">
    <source>
        <dbReference type="Proteomes" id="UP000018466"/>
    </source>
</evidence>
<dbReference type="CDD" id="cd04335">
    <property type="entry name" value="PrdX_deacylase"/>
    <property type="match status" value="1"/>
</dbReference>
<gene>
    <name evidence="3" type="ORF">HMPREF9623_01546</name>
</gene>
<dbReference type="EMBL" id="AGEL01000010">
    <property type="protein sequence ID" value="EHO16225.1"/>
    <property type="molecule type" value="Genomic_DNA"/>
</dbReference>